<reference evidence="1" key="1">
    <citation type="submission" date="2018-05" db="EMBL/GenBank/DDBJ databases">
        <authorList>
            <person name="Lanie J.A."/>
            <person name="Ng W.-L."/>
            <person name="Kazmierczak K.M."/>
            <person name="Andrzejewski T.M."/>
            <person name="Davidsen T.M."/>
            <person name="Wayne K.J."/>
            <person name="Tettelin H."/>
            <person name="Glass J.I."/>
            <person name="Rusch D."/>
            <person name="Podicherti R."/>
            <person name="Tsui H.-C.T."/>
            <person name="Winkler M.E."/>
        </authorList>
    </citation>
    <scope>NUCLEOTIDE SEQUENCE</scope>
</reference>
<dbReference type="Gene3D" id="2.60.120.620">
    <property type="entry name" value="q2cbj1_9rhob like domain"/>
    <property type="match status" value="1"/>
</dbReference>
<dbReference type="AlphaFoldDB" id="A0A382LUM5"/>
<dbReference type="PANTHER" id="PTHR20883">
    <property type="entry name" value="PHYTANOYL-COA DIOXYGENASE DOMAIN CONTAINING 1"/>
    <property type="match status" value="1"/>
</dbReference>
<sequence length="242" mass="27052">MVELISVRQWDFFLRHGYMIVESVLSVQRLQVLRETLEQRYELEGAMAGSEGADIQGVRRLCNLIGKGRALEQLAVEPIALEVARRAIGEDMRWQAMNFHDPIPGDQRPHQAIHSDRSFFPDCKAYLNVVWAIDAMTEQNGATRLVPGSHKKPHPRDIVADAREPVAGEIYAVCPAGTAIFLHGDTWHGGRANYSTASRRVIHLGYSCCNTAPQYEIADSLTPAIRRRLGPHCALIPDHLVL</sequence>
<dbReference type="PANTHER" id="PTHR20883:SF48">
    <property type="entry name" value="ECTOINE DIOXYGENASE"/>
    <property type="match status" value="1"/>
</dbReference>
<dbReference type="GO" id="GO:0016491">
    <property type="term" value="F:oxidoreductase activity"/>
    <property type="evidence" value="ECO:0007669"/>
    <property type="project" value="UniProtKB-ARBA"/>
</dbReference>
<evidence type="ECO:0000313" key="1">
    <source>
        <dbReference type="EMBL" id="SVC40183.1"/>
    </source>
</evidence>
<dbReference type="GO" id="GO:0046872">
    <property type="term" value="F:metal ion binding"/>
    <property type="evidence" value="ECO:0007669"/>
    <property type="project" value="UniProtKB-ARBA"/>
</dbReference>
<dbReference type="SUPFAM" id="SSF51197">
    <property type="entry name" value="Clavaminate synthase-like"/>
    <property type="match status" value="1"/>
</dbReference>
<proteinExistence type="predicted"/>
<organism evidence="1">
    <name type="scientific">marine metagenome</name>
    <dbReference type="NCBI Taxonomy" id="408172"/>
    <lineage>
        <taxon>unclassified sequences</taxon>
        <taxon>metagenomes</taxon>
        <taxon>ecological metagenomes</taxon>
    </lineage>
</organism>
<gene>
    <name evidence="1" type="ORF">METZ01_LOCUS293037</name>
</gene>
<evidence type="ECO:0008006" key="2">
    <source>
        <dbReference type="Google" id="ProtNLM"/>
    </source>
</evidence>
<protein>
    <recommendedName>
        <fullName evidence="2">Phytanoyl-CoA dioxygenase</fullName>
    </recommendedName>
</protein>
<accession>A0A382LUM5</accession>
<name>A0A382LUM5_9ZZZZ</name>
<dbReference type="EMBL" id="UINC01089249">
    <property type="protein sequence ID" value="SVC40183.1"/>
    <property type="molecule type" value="Genomic_DNA"/>
</dbReference>
<dbReference type="InterPro" id="IPR008775">
    <property type="entry name" value="Phytyl_CoA_dOase-like"/>
</dbReference>
<dbReference type="Pfam" id="PF05721">
    <property type="entry name" value="PhyH"/>
    <property type="match status" value="1"/>
</dbReference>